<dbReference type="PIRSF" id="PIRSF007580">
    <property type="entry name" value="UCP07580"/>
    <property type="match status" value="1"/>
</dbReference>
<protein>
    <submittedName>
        <fullName evidence="1">Metal-dependent hydrolase</fullName>
    </submittedName>
</protein>
<evidence type="ECO:0000313" key="2">
    <source>
        <dbReference type="Proteomes" id="UP001562065"/>
    </source>
</evidence>
<keyword evidence="2" id="KW-1185">Reference proteome</keyword>
<evidence type="ECO:0000313" key="1">
    <source>
        <dbReference type="EMBL" id="MEY1661840.1"/>
    </source>
</evidence>
<proteinExistence type="predicted"/>
<gene>
    <name evidence="1" type="ORF">AB5I84_06720</name>
</gene>
<reference evidence="1 2" key="1">
    <citation type="submission" date="2024-07" db="EMBL/GenBank/DDBJ databases">
        <authorList>
            <person name="Ren Q."/>
        </authorList>
    </citation>
    <scope>NUCLEOTIDE SEQUENCE [LARGE SCALE GENOMIC DNA]</scope>
    <source>
        <strain evidence="1 2">REN37</strain>
    </source>
</reference>
<dbReference type="PANTHER" id="PTHR39456">
    <property type="entry name" value="METAL-DEPENDENT HYDROLASE"/>
    <property type="match status" value="1"/>
</dbReference>
<dbReference type="GO" id="GO:0016787">
    <property type="term" value="F:hydrolase activity"/>
    <property type="evidence" value="ECO:0007669"/>
    <property type="project" value="UniProtKB-KW"/>
</dbReference>
<comment type="caution">
    <text evidence="1">The sequence shown here is derived from an EMBL/GenBank/DDBJ whole genome shotgun (WGS) entry which is preliminary data.</text>
</comment>
<keyword evidence="1" id="KW-0378">Hydrolase</keyword>
<dbReference type="RefSeq" id="WP_369455089.1">
    <property type="nucleotide sequence ID" value="NZ_JBGCUO010000001.1"/>
</dbReference>
<dbReference type="InterPro" id="IPR016516">
    <property type="entry name" value="UCP07580"/>
</dbReference>
<accession>A0ABV4AGR3</accession>
<organism evidence="1 2">
    <name type="scientific">Isoalcanivorax beigongshangi</name>
    <dbReference type="NCBI Taxonomy" id="3238810"/>
    <lineage>
        <taxon>Bacteria</taxon>
        <taxon>Pseudomonadati</taxon>
        <taxon>Pseudomonadota</taxon>
        <taxon>Gammaproteobacteria</taxon>
        <taxon>Oceanospirillales</taxon>
        <taxon>Alcanivoracaceae</taxon>
        <taxon>Isoalcanivorax</taxon>
    </lineage>
</organism>
<dbReference type="PANTHER" id="PTHR39456:SF1">
    <property type="entry name" value="METAL-DEPENDENT HYDROLASE"/>
    <property type="match status" value="1"/>
</dbReference>
<sequence>MARHQAPADLPPIVPQRMDFPFADVPKHWFDKDPVLTHFLNALSLTFPDGERFFVDSVRHFRDHAKDAQQQADISGFIGQEAMHSLEHQTFNRMLAEQGYREEAEGGTALAKQLIGLGRKRLSAKQQLAATAALEHITALLANRLLKDPELLESIDPSVRALWMWHAIEEIEHKAVAYDLYQQVSGSYLLRVRTMLAATTALATYTGRYTFAFLRKDGLNRRPRTLFRGAWRLFGPSGFLTRAVPDYLQFFRPDFHPWLEDNTHLIEQWRGVLDQLYPTAEAA</sequence>
<dbReference type="EMBL" id="JBGCUO010000001">
    <property type="protein sequence ID" value="MEY1661840.1"/>
    <property type="molecule type" value="Genomic_DNA"/>
</dbReference>
<name>A0ABV4AGR3_9GAMM</name>
<dbReference type="Proteomes" id="UP001562065">
    <property type="component" value="Unassembled WGS sequence"/>
</dbReference>
<dbReference type="Pfam" id="PF10118">
    <property type="entry name" value="Metal_hydrol"/>
    <property type="match status" value="1"/>
</dbReference>